<evidence type="ECO:0000313" key="2">
    <source>
        <dbReference type="Proteomes" id="UP001057402"/>
    </source>
</evidence>
<dbReference type="EMBL" id="CM042886">
    <property type="protein sequence ID" value="KAI4340191.1"/>
    <property type="molecule type" value="Genomic_DNA"/>
</dbReference>
<comment type="caution">
    <text evidence="1">The sequence shown here is derived from an EMBL/GenBank/DDBJ whole genome shotgun (WGS) entry which is preliminary data.</text>
</comment>
<gene>
    <name evidence="1" type="ORF">MLD38_025054</name>
</gene>
<sequence length="76" mass="8321">MLAAEYKSISIVIQGEKIVVDVDFRSQVQNSEAYQEVQIHPEFPASDLNGKGRAAGEDHRHRVGGGRAESQEEGVV</sequence>
<keyword evidence="2" id="KW-1185">Reference proteome</keyword>
<dbReference type="Proteomes" id="UP001057402">
    <property type="component" value="Chromosome 7"/>
</dbReference>
<organism evidence="1 2">
    <name type="scientific">Melastoma candidum</name>
    <dbReference type="NCBI Taxonomy" id="119954"/>
    <lineage>
        <taxon>Eukaryota</taxon>
        <taxon>Viridiplantae</taxon>
        <taxon>Streptophyta</taxon>
        <taxon>Embryophyta</taxon>
        <taxon>Tracheophyta</taxon>
        <taxon>Spermatophyta</taxon>
        <taxon>Magnoliopsida</taxon>
        <taxon>eudicotyledons</taxon>
        <taxon>Gunneridae</taxon>
        <taxon>Pentapetalae</taxon>
        <taxon>rosids</taxon>
        <taxon>malvids</taxon>
        <taxon>Myrtales</taxon>
        <taxon>Melastomataceae</taxon>
        <taxon>Melastomatoideae</taxon>
        <taxon>Melastomateae</taxon>
        <taxon>Melastoma</taxon>
    </lineage>
</organism>
<name>A0ACB9NVS3_9MYRT</name>
<evidence type="ECO:0000313" key="1">
    <source>
        <dbReference type="EMBL" id="KAI4340191.1"/>
    </source>
</evidence>
<reference evidence="2" key="1">
    <citation type="journal article" date="2023" name="Front. Plant Sci.">
        <title>Chromosomal-level genome assembly of Melastoma candidum provides insights into trichome evolution.</title>
        <authorList>
            <person name="Zhong Y."/>
            <person name="Wu W."/>
            <person name="Sun C."/>
            <person name="Zou P."/>
            <person name="Liu Y."/>
            <person name="Dai S."/>
            <person name="Zhou R."/>
        </authorList>
    </citation>
    <scope>NUCLEOTIDE SEQUENCE [LARGE SCALE GENOMIC DNA]</scope>
</reference>
<accession>A0ACB9NVS3</accession>
<proteinExistence type="predicted"/>
<protein>
    <submittedName>
        <fullName evidence="1">Uncharacterized protein</fullName>
    </submittedName>
</protein>